<evidence type="ECO:0000256" key="5">
    <source>
        <dbReference type="SAM" id="MobiDB-lite"/>
    </source>
</evidence>
<dbReference type="InterPro" id="IPR037682">
    <property type="entry name" value="TonB_C"/>
</dbReference>
<name>A0A1Q2LE57_9HELI</name>
<dbReference type="Gene3D" id="3.30.1150.10">
    <property type="match status" value="1"/>
</dbReference>
<dbReference type="Proteomes" id="UP000188298">
    <property type="component" value="Chromosome"/>
</dbReference>
<dbReference type="RefSeq" id="WP_077387920.1">
    <property type="nucleotide sequence ID" value="NZ_CP019645.1"/>
</dbReference>
<dbReference type="KEGG" id="hbl:XJ32_00020"/>
<evidence type="ECO:0000259" key="7">
    <source>
        <dbReference type="PROSITE" id="PS52015"/>
    </source>
</evidence>
<evidence type="ECO:0000256" key="3">
    <source>
        <dbReference type="ARBA" id="ARBA00022989"/>
    </source>
</evidence>
<reference evidence="8 9" key="1">
    <citation type="submission" date="2017-02" db="EMBL/GenBank/DDBJ databases">
        <title>Whole genome sequencing of Helicobacter bilis strain AAQJH.</title>
        <authorList>
            <person name="Conlan S."/>
            <person name="Thomas P.J."/>
            <person name="Mullikin J."/>
            <person name="Palmore T.N."/>
            <person name="Frank K.M."/>
            <person name="Segre J.A."/>
        </authorList>
    </citation>
    <scope>NUCLEOTIDE SEQUENCE [LARGE SCALE GENOMIC DNA]</scope>
    <source>
        <strain evidence="8 9">AAQJH</strain>
    </source>
</reference>
<evidence type="ECO:0000256" key="2">
    <source>
        <dbReference type="ARBA" id="ARBA00022692"/>
    </source>
</evidence>
<keyword evidence="4 6" id="KW-0472">Membrane</keyword>
<dbReference type="NCBIfam" id="TIGR01352">
    <property type="entry name" value="tonB_Cterm"/>
    <property type="match status" value="1"/>
</dbReference>
<dbReference type="Pfam" id="PF03544">
    <property type="entry name" value="TonB_C"/>
    <property type="match status" value="1"/>
</dbReference>
<feature type="region of interest" description="Disordered" evidence="5">
    <location>
        <begin position="65"/>
        <end position="110"/>
    </location>
</feature>
<dbReference type="PROSITE" id="PS52015">
    <property type="entry name" value="TONB_CTD"/>
    <property type="match status" value="1"/>
</dbReference>
<dbReference type="EMBL" id="CP019645">
    <property type="protein sequence ID" value="AQQ58739.1"/>
    <property type="molecule type" value="Genomic_DNA"/>
</dbReference>
<evidence type="ECO:0000313" key="9">
    <source>
        <dbReference type="Proteomes" id="UP000188298"/>
    </source>
</evidence>
<feature type="domain" description="TonB C-terminal" evidence="7">
    <location>
        <begin position="178"/>
        <end position="267"/>
    </location>
</feature>
<feature type="transmembrane region" description="Helical" evidence="6">
    <location>
        <begin position="15"/>
        <end position="33"/>
    </location>
</feature>
<dbReference type="SUPFAM" id="SSF74653">
    <property type="entry name" value="TolA/TonB C-terminal domain"/>
    <property type="match status" value="1"/>
</dbReference>
<dbReference type="AlphaFoldDB" id="A0A1Q2LE57"/>
<dbReference type="InterPro" id="IPR006260">
    <property type="entry name" value="TonB/TolA_C"/>
</dbReference>
<keyword evidence="2 6" id="KW-0812">Transmembrane</keyword>
<protein>
    <recommendedName>
        <fullName evidence="7">TonB C-terminal domain-containing protein</fullName>
    </recommendedName>
</protein>
<evidence type="ECO:0000256" key="6">
    <source>
        <dbReference type="SAM" id="Phobius"/>
    </source>
</evidence>
<comment type="subcellular location">
    <subcellularLocation>
        <location evidence="1">Membrane</location>
        <topology evidence="1">Single-pass membrane protein</topology>
    </subcellularLocation>
</comment>
<dbReference type="GO" id="GO:0016020">
    <property type="term" value="C:membrane"/>
    <property type="evidence" value="ECO:0007669"/>
    <property type="project" value="UniProtKB-SubCell"/>
</dbReference>
<keyword evidence="3 6" id="KW-1133">Transmembrane helix</keyword>
<evidence type="ECO:0000256" key="1">
    <source>
        <dbReference type="ARBA" id="ARBA00004167"/>
    </source>
</evidence>
<evidence type="ECO:0000256" key="4">
    <source>
        <dbReference type="ARBA" id="ARBA00023136"/>
    </source>
</evidence>
<sequence>MRSVATHYRIYKDRFLLALSLSILAHIALFFIYKSLPMPEKKVVLRPISLGVLQQENIQPNIIESSTNTSQPQTETTQNKPTPQQKTTKKNTATITQPQTPPSTDIDLQSLSIPQNTGEFNPFASPKPSLTQELKRQADNANFDKLPQKIRNDLLQLYGTELQNMSKEEKDYLAESYFLNGEVFQKTADRMGYPQLAIYLKQQGVGLIEFVLYPDGHIENVKILQSTNAEALDDSLRLLIEQSAKSLKRPPKPITIRVRGNYNLRMQ</sequence>
<proteinExistence type="predicted"/>
<feature type="compositionally biased region" description="Low complexity" evidence="5">
    <location>
        <begin position="71"/>
        <end position="98"/>
    </location>
</feature>
<evidence type="ECO:0000313" key="8">
    <source>
        <dbReference type="EMBL" id="AQQ58739.1"/>
    </source>
</evidence>
<dbReference type="GO" id="GO:0055085">
    <property type="term" value="P:transmembrane transport"/>
    <property type="evidence" value="ECO:0007669"/>
    <property type="project" value="InterPro"/>
</dbReference>
<accession>A0A1Q2LE57</accession>
<gene>
    <name evidence="8" type="ORF">XJ32_00020</name>
</gene>
<organism evidence="8 9">
    <name type="scientific">Helicobacter bilis</name>
    <dbReference type="NCBI Taxonomy" id="37372"/>
    <lineage>
        <taxon>Bacteria</taxon>
        <taxon>Pseudomonadati</taxon>
        <taxon>Campylobacterota</taxon>
        <taxon>Epsilonproteobacteria</taxon>
        <taxon>Campylobacterales</taxon>
        <taxon>Helicobacteraceae</taxon>
        <taxon>Helicobacter</taxon>
    </lineage>
</organism>